<keyword evidence="6 7" id="KW-0472">Membrane</keyword>
<dbReference type="PANTHER" id="PTHR42718">
    <property type="entry name" value="MAJOR FACILITATOR SUPERFAMILY MULTIDRUG TRANSPORTER MFSC"/>
    <property type="match status" value="1"/>
</dbReference>
<dbReference type="EMBL" id="BAAAZO010000003">
    <property type="protein sequence ID" value="GAA3608049.1"/>
    <property type="molecule type" value="Genomic_DNA"/>
</dbReference>
<feature type="transmembrane region" description="Helical" evidence="7">
    <location>
        <begin position="315"/>
        <end position="332"/>
    </location>
</feature>
<dbReference type="InterPro" id="IPR011701">
    <property type="entry name" value="MFS"/>
</dbReference>
<dbReference type="Proteomes" id="UP001501074">
    <property type="component" value="Unassembled WGS sequence"/>
</dbReference>
<feature type="transmembrane region" description="Helical" evidence="7">
    <location>
        <begin position="434"/>
        <end position="457"/>
    </location>
</feature>
<comment type="caution">
    <text evidence="9">The sequence shown here is derived from an EMBL/GenBank/DDBJ whole genome shotgun (WGS) entry which is preliminary data.</text>
</comment>
<evidence type="ECO:0000256" key="4">
    <source>
        <dbReference type="ARBA" id="ARBA00022692"/>
    </source>
</evidence>
<dbReference type="InterPro" id="IPR036259">
    <property type="entry name" value="MFS_trans_sf"/>
</dbReference>
<dbReference type="Gene3D" id="1.20.1720.10">
    <property type="entry name" value="Multidrug resistance protein D"/>
    <property type="match status" value="1"/>
</dbReference>
<feature type="transmembrane region" description="Helical" evidence="7">
    <location>
        <begin position="409"/>
        <end position="428"/>
    </location>
</feature>
<accession>A0ABP6ZFM5</accession>
<evidence type="ECO:0000259" key="8">
    <source>
        <dbReference type="PROSITE" id="PS50850"/>
    </source>
</evidence>
<feature type="transmembrane region" description="Helical" evidence="7">
    <location>
        <begin position="165"/>
        <end position="186"/>
    </location>
</feature>
<keyword evidence="10" id="KW-1185">Reference proteome</keyword>
<feature type="transmembrane region" description="Helical" evidence="7">
    <location>
        <begin position="278"/>
        <end position="303"/>
    </location>
</feature>
<evidence type="ECO:0000256" key="7">
    <source>
        <dbReference type="SAM" id="Phobius"/>
    </source>
</evidence>
<dbReference type="PANTHER" id="PTHR42718:SF46">
    <property type="entry name" value="BLR6921 PROTEIN"/>
    <property type="match status" value="1"/>
</dbReference>
<keyword evidence="5 7" id="KW-1133">Transmembrane helix</keyword>
<evidence type="ECO:0000256" key="6">
    <source>
        <dbReference type="ARBA" id="ARBA00023136"/>
    </source>
</evidence>
<proteinExistence type="predicted"/>
<feature type="domain" description="Major facilitator superfamily (MFS) profile" evidence="8">
    <location>
        <begin position="13"/>
        <end position="461"/>
    </location>
</feature>
<gene>
    <name evidence="9" type="ORF">GCM10022223_25060</name>
</gene>
<evidence type="ECO:0000256" key="5">
    <source>
        <dbReference type="ARBA" id="ARBA00022989"/>
    </source>
</evidence>
<evidence type="ECO:0000256" key="2">
    <source>
        <dbReference type="ARBA" id="ARBA00022448"/>
    </source>
</evidence>
<name>A0ABP6ZFM5_9ACTN</name>
<keyword evidence="2" id="KW-0813">Transport</keyword>
<feature type="transmembrane region" description="Helical" evidence="7">
    <location>
        <begin position="140"/>
        <end position="159"/>
    </location>
</feature>
<reference evidence="10" key="1">
    <citation type="journal article" date="2019" name="Int. J. Syst. Evol. Microbiol.">
        <title>The Global Catalogue of Microorganisms (GCM) 10K type strain sequencing project: providing services to taxonomists for standard genome sequencing and annotation.</title>
        <authorList>
            <consortium name="The Broad Institute Genomics Platform"/>
            <consortium name="The Broad Institute Genome Sequencing Center for Infectious Disease"/>
            <person name="Wu L."/>
            <person name="Ma J."/>
        </authorList>
    </citation>
    <scope>NUCLEOTIDE SEQUENCE [LARGE SCALE GENOMIC DNA]</scope>
    <source>
        <strain evidence="10">JCM 16902</strain>
    </source>
</reference>
<comment type="subcellular location">
    <subcellularLocation>
        <location evidence="1">Cell membrane</location>
        <topology evidence="1">Multi-pass membrane protein</topology>
    </subcellularLocation>
</comment>
<dbReference type="PROSITE" id="PS50850">
    <property type="entry name" value="MFS"/>
    <property type="match status" value="1"/>
</dbReference>
<organism evidence="9 10">
    <name type="scientific">Kineosporia mesophila</name>
    <dbReference type="NCBI Taxonomy" id="566012"/>
    <lineage>
        <taxon>Bacteria</taxon>
        <taxon>Bacillati</taxon>
        <taxon>Actinomycetota</taxon>
        <taxon>Actinomycetes</taxon>
        <taxon>Kineosporiales</taxon>
        <taxon>Kineosporiaceae</taxon>
        <taxon>Kineosporia</taxon>
    </lineage>
</organism>
<evidence type="ECO:0000256" key="1">
    <source>
        <dbReference type="ARBA" id="ARBA00004651"/>
    </source>
</evidence>
<evidence type="ECO:0000313" key="9">
    <source>
        <dbReference type="EMBL" id="GAA3608049.1"/>
    </source>
</evidence>
<protein>
    <recommendedName>
        <fullName evidence="8">Major facilitator superfamily (MFS) profile domain-containing protein</fullName>
    </recommendedName>
</protein>
<evidence type="ECO:0000313" key="10">
    <source>
        <dbReference type="Proteomes" id="UP001501074"/>
    </source>
</evidence>
<feature type="transmembrane region" description="Helical" evidence="7">
    <location>
        <begin position="238"/>
        <end position="257"/>
    </location>
</feature>
<feature type="transmembrane region" description="Helical" evidence="7">
    <location>
        <begin position="78"/>
        <end position="98"/>
    </location>
</feature>
<feature type="transmembrane region" description="Helical" evidence="7">
    <location>
        <begin position="344"/>
        <end position="363"/>
    </location>
</feature>
<dbReference type="SUPFAM" id="SSF103473">
    <property type="entry name" value="MFS general substrate transporter"/>
    <property type="match status" value="1"/>
</dbReference>
<dbReference type="InterPro" id="IPR020846">
    <property type="entry name" value="MFS_dom"/>
</dbReference>
<keyword evidence="3" id="KW-1003">Cell membrane</keyword>
<keyword evidence="4 7" id="KW-0812">Transmembrane</keyword>
<evidence type="ECO:0000256" key="3">
    <source>
        <dbReference type="ARBA" id="ARBA00022475"/>
    </source>
</evidence>
<feature type="transmembrane region" description="Helical" evidence="7">
    <location>
        <begin position="48"/>
        <end position="71"/>
    </location>
</feature>
<feature type="transmembrane region" description="Helical" evidence="7">
    <location>
        <begin position="207"/>
        <end position="226"/>
    </location>
</feature>
<dbReference type="Pfam" id="PF07690">
    <property type="entry name" value="MFS_1"/>
    <property type="match status" value="1"/>
</dbReference>
<dbReference type="Gene3D" id="1.20.1250.20">
    <property type="entry name" value="MFS general substrate transporter like domains"/>
    <property type="match status" value="1"/>
</dbReference>
<feature type="transmembrane region" description="Helical" evidence="7">
    <location>
        <begin position="369"/>
        <end position="397"/>
    </location>
</feature>
<sequence length="468" mass="47553">MTGMSVNQVQWPALAAVAAAALLAVLDGTVVAVALNSLAGSFEVRLDQVVWVTIGYLLAVAAVLPVLGYLTARFGARVVFVAGLLIFLAGSGLTALAGSVPALIGFRVIQGVGGGLIEPTAMTLAAGLAPTRQLGRVMGVMSMIINVAPVLGPLVGGLLLQTGHWQWIFLVNLPLGALVLMAVLSATRESGATRESSAVAQASVPKADGPGLLLLTVGFVGLLFALNRSGEGGVSPPVVLAGVLGALLLAAYVPYAARMSREGRPPALDLRLLARPGFGAGMGVMGLVGLVMFAQLTALPLFAAQHFGLIGLEQGVLVSALGLGLLVSMSAGGRLSDNVGARPLVMGGAAVTFTAVLVFVATHDDWPLGALYALFVFVGLGFGATAAPTVAGAFRLLRPGEQAAGSTALFMTVQFGASVGVTLLGLLQAVTQNWVTWLFLVIAGVQVIVFGLGSQLLTRGQLPHFSSP</sequence>